<dbReference type="Pfam" id="PF06305">
    <property type="entry name" value="LapA_dom"/>
    <property type="match status" value="1"/>
</dbReference>
<evidence type="ECO:0000256" key="1">
    <source>
        <dbReference type="ARBA" id="ARBA00022475"/>
    </source>
</evidence>
<organism evidence="8 9">
    <name type="scientific">Maritalea porphyrae</name>
    <dbReference type="NCBI Taxonomy" id="880732"/>
    <lineage>
        <taxon>Bacteria</taxon>
        <taxon>Pseudomonadati</taxon>
        <taxon>Pseudomonadota</taxon>
        <taxon>Alphaproteobacteria</taxon>
        <taxon>Hyphomicrobiales</taxon>
        <taxon>Devosiaceae</taxon>
        <taxon>Maritalea</taxon>
    </lineage>
</organism>
<dbReference type="InterPro" id="IPR010445">
    <property type="entry name" value="LapA_dom"/>
</dbReference>
<keyword evidence="4 6" id="KW-0472">Membrane</keyword>
<feature type="domain" description="Lipopolysaccharide assembly protein A" evidence="7">
    <location>
        <begin position="42"/>
        <end position="93"/>
    </location>
</feature>
<evidence type="ECO:0000313" key="8">
    <source>
        <dbReference type="EMBL" id="GLQ17161.1"/>
    </source>
</evidence>
<gene>
    <name evidence="8" type="ORF">GCM10007879_14100</name>
</gene>
<evidence type="ECO:0000259" key="7">
    <source>
        <dbReference type="Pfam" id="PF06305"/>
    </source>
</evidence>
<dbReference type="EMBL" id="BSNI01000002">
    <property type="protein sequence ID" value="GLQ17161.1"/>
    <property type="molecule type" value="Genomic_DNA"/>
</dbReference>
<comment type="caution">
    <text evidence="8">The sequence shown here is derived from an EMBL/GenBank/DDBJ whole genome shotgun (WGS) entry which is preliminary data.</text>
</comment>
<evidence type="ECO:0000256" key="2">
    <source>
        <dbReference type="ARBA" id="ARBA00022692"/>
    </source>
</evidence>
<name>A0ABQ5UQ08_9HYPH</name>
<evidence type="ECO:0000256" key="5">
    <source>
        <dbReference type="SAM" id="MobiDB-lite"/>
    </source>
</evidence>
<evidence type="ECO:0000256" key="6">
    <source>
        <dbReference type="SAM" id="Phobius"/>
    </source>
</evidence>
<reference evidence="8" key="1">
    <citation type="journal article" date="2014" name="Int. J. Syst. Evol. Microbiol.">
        <title>Complete genome of a new Firmicutes species belonging to the dominant human colonic microbiota ('Ruminococcus bicirculans') reveals two chromosomes and a selective capacity to utilize plant glucans.</title>
        <authorList>
            <consortium name="NISC Comparative Sequencing Program"/>
            <person name="Wegmann U."/>
            <person name="Louis P."/>
            <person name="Goesmann A."/>
            <person name="Henrissat B."/>
            <person name="Duncan S.H."/>
            <person name="Flint H.J."/>
        </authorList>
    </citation>
    <scope>NUCLEOTIDE SEQUENCE</scope>
    <source>
        <strain evidence="8">NBRC 107169</strain>
    </source>
</reference>
<evidence type="ECO:0000256" key="4">
    <source>
        <dbReference type="ARBA" id="ARBA00023136"/>
    </source>
</evidence>
<evidence type="ECO:0000256" key="3">
    <source>
        <dbReference type="ARBA" id="ARBA00022989"/>
    </source>
</evidence>
<keyword evidence="3 6" id="KW-1133">Transmembrane helix</keyword>
<feature type="region of interest" description="Disordered" evidence="5">
    <location>
        <begin position="82"/>
        <end position="114"/>
    </location>
</feature>
<sequence length="114" mass="12750">MIKRMVMWFVLIPLGLLLAVFALANRHIVQVGIDPIAPQTPFWGPVELPLFVVIYVALLCGVILGGVGGWFSQGKHRKAERQLRRELNKQQSEPKPQPAAKTEDPLALLETDRT</sequence>
<proteinExistence type="predicted"/>
<accession>A0ABQ5UQ08</accession>
<reference evidence="8" key="2">
    <citation type="submission" date="2023-01" db="EMBL/GenBank/DDBJ databases">
        <title>Draft genome sequence of Maritalea porphyrae strain NBRC 107169.</title>
        <authorList>
            <person name="Sun Q."/>
            <person name="Mori K."/>
        </authorList>
    </citation>
    <scope>NUCLEOTIDE SEQUENCE</scope>
    <source>
        <strain evidence="8">NBRC 107169</strain>
    </source>
</reference>
<dbReference type="RefSeq" id="WP_284363108.1">
    <property type="nucleotide sequence ID" value="NZ_BSNI01000002.1"/>
</dbReference>
<keyword evidence="9" id="KW-1185">Reference proteome</keyword>
<protein>
    <recommendedName>
        <fullName evidence="7">Lipopolysaccharide assembly protein A domain-containing protein</fullName>
    </recommendedName>
</protein>
<keyword evidence="1" id="KW-1003">Cell membrane</keyword>
<dbReference type="Proteomes" id="UP001161405">
    <property type="component" value="Unassembled WGS sequence"/>
</dbReference>
<evidence type="ECO:0000313" key="9">
    <source>
        <dbReference type="Proteomes" id="UP001161405"/>
    </source>
</evidence>
<feature type="transmembrane region" description="Helical" evidence="6">
    <location>
        <begin position="50"/>
        <end position="71"/>
    </location>
</feature>
<keyword evidence="2 6" id="KW-0812">Transmembrane</keyword>